<gene>
    <name evidence="2" type="ORF">RND81_08G207400</name>
</gene>
<feature type="region of interest" description="Disordered" evidence="1">
    <location>
        <begin position="236"/>
        <end position="269"/>
    </location>
</feature>
<protein>
    <submittedName>
        <fullName evidence="2">Uncharacterized protein</fullName>
    </submittedName>
</protein>
<accession>A0AAW1JBI9</accession>
<comment type="caution">
    <text evidence="2">The sequence shown here is derived from an EMBL/GenBank/DDBJ whole genome shotgun (WGS) entry which is preliminary data.</text>
</comment>
<feature type="region of interest" description="Disordered" evidence="1">
    <location>
        <begin position="1"/>
        <end position="170"/>
    </location>
</feature>
<dbReference type="AlphaFoldDB" id="A0AAW1JBI9"/>
<name>A0AAW1JBI9_SAPOF</name>
<feature type="region of interest" description="Disordered" evidence="1">
    <location>
        <begin position="329"/>
        <end position="377"/>
    </location>
</feature>
<evidence type="ECO:0000313" key="3">
    <source>
        <dbReference type="Proteomes" id="UP001443914"/>
    </source>
</evidence>
<dbReference type="PANTHER" id="PTHR35740:SF1">
    <property type="entry name" value="OS12G0111700 PROTEIN"/>
    <property type="match status" value="1"/>
</dbReference>
<keyword evidence="3" id="KW-1185">Reference proteome</keyword>
<dbReference type="PANTHER" id="PTHR35740">
    <property type="entry name" value="OS12G0111700 PROTEIN"/>
    <property type="match status" value="1"/>
</dbReference>
<feature type="compositionally biased region" description="Polar residues" evidence="1">
    <location>
        <begin position="44"/>
        <end position="53"/>
    </location>
</feature>
<dbReference type="EMBL" id="JBDFQZ010000008">
    <property type="protein sequence ID" value="KAK9699964.1"/>
    <property type="molecule type" value="Genomic_DNA"/>
</dbReference>
<feature type="region of interest" description="Disordered" evidence="1">
    <location>
        <begin position="189"/>
        <end position="211"/>
    </location>
</feature>
<proteinExistence type="predicted"/>
<evidence type="ECO:0000256" key="1">
    <source>
        <dbReference type="SAM" id="MobiDB-lite"/>
    </source>
</evidence>
<feature type="compositionally biased region" description="Basic and acidic residues" evidence="1">
    <location>
        <begin position="158"/>
        <end position="170"/>
    </location>
</feature>
<feature type="compositionally biased region" description="Low complexity" evidence="1">
    <location>
        <begin position="62"/>
        <end position="75"/>
    </location>
</feature>
<sequence length="406" mass="43975">MEEHRKSSLRSKRKPLSDCTNTRRDNLPSKLISQTLIKPPKNPPISNQITADSTQKKSRNPNLSSSKNVLVNSSSTKLDTSTGSNNSPNSGGVVRRKSTASATQTQKHDEQATKDKGKSVEATPVVQPSTHLASQTIQISTSAASGYDAHVSTPPADENEKLDEQRRKDKGKMIVETPIIHISTPLTSASGYDAHVSTPPADENEKLDEQRRKDKGKMIVETPIIHISTPLTSHTLQTSSSAASGNCYLPGPSEFHSHKQDAQANKDNQKVGPEALNVEASAPTTPPAVITSSSAVSGKGKTSLIVYNQRRVSQRKKIGVGSISLPFSCHSDKRRKKKGAEFDDGGSVNRAGSHTDPLPLHKKKRPRNKKSDSMHAMPLDEVAKLKAYYADIDAFELPEEVASESE</sequence>
<dbReference type="Proteomes" id="UP001443914">
    <property type="component" value="Unassembled WGS sequence"/>
</dbReference>
<organism evidence="2 3">
    <name type="scientific">Saponaria officinalis</name>
    <name type="common">Common soapwort</name>
    <name type="synonym">Lychnis saponaria</name>
    <dbReference type="NCBI Taxonomy" id="3572"/>
    <lineage>
        <taxon>Eukaryota</taxon>
        <taxon>Viridiplantae</taxon>
        <taxon>Streptophyta</taxon>
        <taxon>Embryophyta</taxon>
        <taxon>Tracheophyta</taxon>
        <taxon>Spermatophyta</taxon>
        <taxon>Magnoliopsida</taxon>
        <taxon>eudicotyledons</taxon>
        <taxon>Gunneridae</taxon>
        <taxon>Pentapetalae</taxon>
        <taxon>Caryophyllales</taxon>
        <taxon>Caryophyllaceae</taxon>
        <taxon>Caryophylleae</taxon>
        <taxon>Saponaria</taxon>
    </lineage>
</organism>
<feature type="compositionally biased region" description="Basic and acidic residues" evidence="1">
    <location>
        <begin position="106"/>
        <end position="119"/>
    </location>
</feature>
<feature type="compositionally biased region" description="Low complexity" evidence="1">
    <location>
        <begin position="83"/>
        <end position="92"/>
    </location>
</feature>
<reference evidence="2" key="1">
    <citation type="submission" date="2024-03" db="EMBL/GenBank/DDBJ databases">
        <title>WGS assembly of Saponaria officinalis var. Norfolk2.</title>
        <authorList>
            <person name="Jenkins J."/>
            <person name="Shu S."/>
            <person name="Grimwood J."/>
            <person name="Barry K."/>
            <person name="Goodstein D."/>
            <person name="Schmutz J."/>
            <person name="Leebens-Mack J."/>
            <person name="Osbourn A."/>
        </authorList>
    </citation>
    <scope>NUCLEOTIDE SEQUENCE [LARGE SCALE GENOMIC DNA]</scope>
    <source>
        <strain evidence="2">JIC</strain>
    </source>
</reference>
<feature type="compositionally biased region" description="Polar residues" evidence="1">
    <location>
        <begin position="126"/>
        <end position="144"/>
    </location>
</feature>
<evidence type="ECO:0000313" key="2">
    <source>
        <dbReference type="EMBL" id="KAK9699964.1"/>
    </source>
</evidence>